<dbReference type="InterPro" id="IPR029061">
    <property type="entry name" value="THDP-binding"/>
</dbReference>
<dbReference type="InterPro" id="IPR012000">
    <property type="entry name" value="Thiamin_PyroP_enz_cen_dom"/>
</dbReference>
<dbReference type="GO" id="GO:0050660">
    <property type="term" value="F:flavin adenine dinucleotide binding"/>
    <property type="evidence" value="ECO:0007669"/>
    <property type="project" value="TreeGrafter"/>
</dbReference>
<dbReference type="AlphaFoldDB" id="A0A0A2AFC2"/>
<feature type="domain" description="Thiamine pyrophosphate enzyme central" evidence="4">
    <location>
        <begin position="208"/>
        <end position="324"/>
    </location>
</feature>
<dbReference type="GO" id="GO:0000287">
    <property type="term" value="F:magnesium ion binding"/>
    <property type="evidence" value="ECO:0007669"/>
    <property type="project" value="InterPro"/>
</dbReference>
<dbReference type="GO" id="GO:0009099">
    <property type="term" value="P:L-valine biosynthetic process"/>
    <property type="evidence" value="ECO:0007669"/>
    <property type="project" value="TreeGrafter"/>
</dbReference>
<evidence type="ECO:0000313" key="7">
    <source>
        <dbReference type="EMBL" id="KGG00301.1"/>
    </source>
</evidence>
<dbReference type="PANTHER" id="PTHR18968">
    <property type="entry name" value="THIAMINE PYROPHOSPHATE ENZYMES"/>
    <property type="match status" value="1"/>
</dbReference>
<gene>
    <name evidence="7" type="ORF">EU98_1833</name>
</gene>
<comment type="caution">
    <text evidence="7">The sequence shown here is derived from an EMBL/GenBank/DDBJ whole genome shotgun (WGS) entry which is preliminary data.</text>
</comment>
<evidence type="ECO:0000259" key="4">
    <source>
        <dbReference type="Pfam" id="PF00205"/>
    </source>
</evidence>
<dbReference type="EMBL" id="JNAO01000013">
    <property type="protein sequence ID" value="KGG00301.1"/>
    <property type="molecule type" value="Genomic_DNA"/>
</dbReference>
<dbReference type="SUPFAM" id="SSF52518">
    <property type="entry name" value="Thiamin diphosphate-binding fold (THDP-binding)"/>
    <property type="match status" value="2"/>
</dbReference>
<dbReference type="InterPro" id="IPR045229">
    <property type="entry name" value="TPP_enz"/>
</dbReference>
<evidence type="ECO:0000259" key="5">
    <source>
        <dbReference type="Pfam" id="PF02775"/>
    </source>
</evidence>
<organism evidence="7 8">
    <name type="scientific">Prochlorococcus marinus str. MIT 9314</name>
    <dbReference type="NCBI Taxonomy" id="167548"/>
    <lineage>
        <taxon>Bacteria</taxon>
        <taxon>Bacillati</taxon>
        <taxon>Cyanobacteriota</taxon>
        <taxon>Cyanophyceae</taxon>
        <taxon>Synechococcales</taxon>
        <taxon>Prochlorococcaceae</taxon>
        <taxon>Prochlorococcus</taxon>
    </lineage>
</organism>
<dbReference type="Pfam" id="PF00205">
    <property type="entry name" value="TPP_enzyme_M"/>
    <property type="match status" value="1"/>
</dbReference>
<protein>
    <submittedName>
        <fullName evidence="7">Acetolactate synthase large subunit</fullName>
        <ecNumber evidence="7">2.2.1.6</ecNumber>
    </submittedName>
</protein>
<feature type="domain" description="Thiamine pyrophosphate enzyme N-terminal TPP-binding" evidence="6">
    <location>
        <begin position="12"/>
        <end position="132"/>
    </location>
</feature>
<feature type="domain" description="Thiamine pyrophosphate enzyme TPP-binding" evidence="5">
    <location>
        <begin position="404"/>
        <end position="554"/>
    </location>
</feature>
<dbReference type="GO" id="GO:0009097">
    <property type="term" value="P:isoleucine biosynthetic process"/>
    <property type="evidence" value="ECO:0007669"/>
    <property type="project" value="TreeGrafter"/>
</dbReference>
<dbReference type="FunFam" id="3.40.50.970:FF:000007">
    <property type="entry name" value="Acetolactate synthase"/>
    <property type="match status" value="1"/>
</dbReference>
<dbReference type="CDD" id="cd00568">
    <property type="entry name" value="TPP_enzymes"/>
    <property type="match status" value="1"/>
</dbReference>
<keyword evidence="2 3" id="KW-0786">Thiamine pyrophosphate</keyword>
<dbReference type="CDD" id="cd07035">
    <property type="entry name" value="TPP_PYR_POX_like"/>
    <property type="match status" value="1"/>
</dbReference>
<dbReference type="PANTHER" id="PTHR18968:SF142">
    <property type="entry name" value="ACETOLACTATE SYNTHASE"/>
    <property type="match status" value="1"/>
</dbReference>
<sequence>MENFLNKKRMPRLADAVFEFIENQNIDRVFLLPGGGAMHLVDAVSKRPKIDFVAVHHEQAAGIAAEYYARIKSKVGVALVTTGPGATNAITPFVGAWIESIPILVISGQVKRSDLMKKEDNIRQSGVQEVDIVPMIERSSKFAITLKDPLKIRFVLEKAFYLMNQGRKGPAWIDIPLDVQGCNIPDWENLESFKHPLKITSNKTKVLDALYKSISSSPRPLLLVGHGVRLSGSEIELKKFIEKMKIPTVFTWNACDMLEFNNKFYIGKPGNVATRAANFAIQTCSNFISIGARLDNITTAYNIKFFARNASEKWVLDVDENQLKICDLKDAKKVQIDLKYALNYLQNKNDLVEKSLWIGHCNWLKEKYPTCDGEIPKDKYKFTHFEAAKMLSDALPEKSTIITGSSGLAIEAFYVAYEPKKFQRILLTSGLGAMGYGLPAFVGALEALDEDNKKFLIESDGSLMLNLQELQTLKTRNRKNLKLIILNNQGYCSIRATQKNYFKGNFVASNKKSGLEIPSLRDISNSFGLKYYPFEKSDKNNFNEIMQKEENALIDIKIVEEEALWPKVSVLSKEDGSLVSLPLEDMSPLLSEKELREALGFNNIPLEESLIIRNE</sequence>
<dbReference type="Proteomes" id="UP000030533">
    <property type="component" value="Unassembled WGS sequence"/>
</dbReference>
<dbReference type="SUPFAM" id="SSF52467">
    <property type="entry name" value="DHS-like NAD/FAD-binding domain"/>
    <property type="match status" value="1"/>
</dbReference>
<dbReference type="InterPro" id="IPR029035">
    <property type="entry name" value="DHS-like_NAD/FAD-binding_dom"/>
</dbReference>
<dbReference type="InterPro" id="IPR012001">
    <property type="entry name" value="Thiamin_PyroP_enz_TPP-bd_dom"/>
</dbReference>
<evidence type="ECO:0000256" key="3">
    <source>
        <dbReference type="RuleBase" id="RU362132"/>
    </source>
</evidence>
<dbReference type="InterPro" id="IPR011766">
    <property type="entry name" value="TPP_enzyme_TPP-bd"/>
</dbReference>
<dbReference type="EC" id="2.2.1.6" evidence="7"/>
<dbReference type="eggNOG" id="COG0028">
    <property type="taxonomic scope" value="Bacteria"/>
</dbReference>
<reference evidence="8" key="1">
    <citation type="journal article" date="2014" name="Sci. Data">
        <title>Genomes of diverse isolates of the marine cyanobacterium Prochlorococcus.</title>
        <authorList>
            <person name="Biller S."/>
            <person name="Berube P."/>
            <person name="Thompson J."/>
            <person name="Kelly L."/>
            <person name="Roggensack S."/>
            <person name="Awad L."/>
            <person name="Roache-Johnson K."/>
            <person name="Ding H."/>
            <person name="Giovannoni S.J."/>
            <person name="Moore L.R."/>
            <person name="Chisholm S.W."/>
        </authorList>
    </citation>
    <scope>NUCLEOTIDE SEQUENCE [LARGE SCALE GENOMIC DNA]</scope>
    <source>
        <strain evidence="8">MIT 9314</strain>
    </source>
</reference>
<accession>A0A0A2AFC2</accession>
<dbReference type="Gene3D" id="3.40.50.970">
    <property type="match status" value="2"/>
</dbReference>
<evidence type="ECO:0000256" key="1">
    <source>
        <dbReference type="ARBA" id="ARBA00007812"/>
    </source>
</evidence>
<dbReference type="GO" id="GO:0005948">
    <property type="term" value="C:acetolactate synthase complex"/>
    <property type="evidence" value="ECO:0007669"/>
    <property type="project" value="TreeGrafter"/>
</dbReference>
<dbReference type="RefSeq" id="WP_052045518.1">
    <property type="nucleotide sequence ID" value="NZ_JNAO01000013.1"/>
</dbReference>
<dbReference type="Pfam" id="PF02776">
    <property type="entry name" value="TPP_enzyme_N"/>
    <property type="match status" value="1"/>
</dbReference>
<keyword evidence="7" id="KW-0808">Transferase</keyword>
<proteinExistence type="inferred from homology"/>
<dbReference type="Pfam" id="PF02775">
    <property type="entry name" value="TPP_enzyme_C"/>
    <property type="match status" value="1"/>
</dbReference>
<evidence type="ECO:0000256" key="2">
    <source>
        <dbReference type="ARBA" id="ARBA00023052"/>
    </source>
</evidence>
<evidence type="ECO:0000313" key="8">
    <source>
        <dbReference type="Proteomes" id="UP000030533"/>
    </source>
</evidence>
<evidence type="ECO:0000259" key="6">
    <source>
        <dbReference type="Pfam" id="PF02776"/>
    </source>
</evidence>
<dbReference type="Gene3D" id="3.40.50.1220">
    <property type="entry name" value="TPP-binding domain"/>
    <property type="match status" value="1"/>
</dbReference>
<dbReference type="GO" id="GO:0030976">
    <property type="term" value="F:thiamine pyrophosphate binding"/>
    <property type="evidence" value="ECO:0007669"/>
    <property type="project" value="InterPro"/>
</dbReference>
<comment type="similarity">
    <text evidence="1 3">Belongs to the TPP enzyme family.</text>
</comment>
<dbReference type="GO" id="GO:0003984">
    <property type="term" value="F:acetolactate synthase activity"/>
    <property type="evidence" value="ECO:0007669"/>
    <property type="project" value="UniProtKB-EC"/>
</dbReference>
<name>A0A0A2AFC2_PROMR</name>
<dbReference type="STRING" id="167548.EU98_1833"/>